<accession>A0A7W6JXB6</accession>
<evidence type="ECO:0000259" key="1">
    <source>
        <dbReference type="Pfam" id="PF07411"/>
    </source>
</evidence>
<name>A0A7W6JXB6_9SPHN</name>
<evidence type="ECO:0000313" key="3">
    <source>
        <dbReference type="Proteomes" id="UP000557392"/>
    </source>
</evidence>
<gene>
    <name evidence="2" type="ORF">GGR46_004888</name>
</gene>
<dbReference type="Pfam" id="PF07411">
    <property type="entry name" value="DUF1508"/>
    <property type="match status" value="1"/>
</dbReference>
<dbReference type="RefSeq" id="WP_184000637.1">
    <property type="nucleotide sequence ID" value="NZ_JACIEH010000005.1"/>
</dbReference>
<proteinExistence type="predicted"/>
<keyword evidence="3" id="KW-1185">Reference proteome</keyword>
<feature type="domain" description="DUF1508" evidence="1">
    <location>
        <begin position="65"/>
        <end position="108"/>
    </location>
</feature>
<dbReference type="Proteomes" id="UP000557392">
    <property type="component" value="Unassembled WGS sequence"/>
</dbReference>
<protein>
    <submittedName>
        <fullName evidence="2">Uncharacterized protein YegP (UPF0339 family)</fullName>
    </submittedName>
</protein>
<dbReference type="EMBL" id="JACIEH010000005">
    <property type="protein sequence ID" value="MBB4101298.1"/>
    <property type="molecule type" value="Genomic_DNA"/>
</dbReference>
<organism evidence="2 3">
    <name type="scientific">Sphingomonas kyeonggiensis</name>
    <dbReference type="NCBI Taxonomy" id="1268553"/>
    <lineage>
        <taxon>Bacteria</taxon>
        <taxon>Pseudomonadati</taxon>
        <taxon>Pseudomonadota</taxon>
        <taxon>Alphaproteobacteria</taxon>
        <taxon>Sphingomonadales</taxon>
        <taxon>Sphingomonadaceae</taxon>
        <taxon>Sphingomonas</taxon>
    </lineage>
</organism>
<dbReference type="Gene3D" id="3.30.160.160">
    <property type="entry name" value="YegP-like"/>
    <property type="match status" value="1"/>
</dbReference>
<sequence>MSTNSIFCELKRPHAAVTDLPADVSEALLSVSAANDSGRPEADGQCYFEIYRADEVRLTSILLSGGDWRWQFRSGSGALLATSAGYTSEQECAAAVVALRTGAGSATILSGKGASLGCR</sequence>
<evidence type="ECO:0000313" key="2">
    <source>
        <dbReference type="EMBL" id="MBB4101298.1"/>
    </source>
</evidence>
<dbReference type="SUPFAM" id="SSF160113">
    <property type="entry name" value="YegP-like"/>
    <property type="match status" value="1"/>
</dbReference>
<comment type="caution">
    <text evidence="2">The sequence shown here is derived from an EMBL/GenBank/DDBJ whole genome shotgun (WGS) entry which is preliminary data.</text>
</comment>
<dbReference type="InterPro" id="IPR010879">
    <property type="entry name" value="DUF1508"/>
</dbReference>
<dbReference type="AlphaFoldDB" id="A0A7W6JXB6"/>
<reference evidence="2 3" key="1">
    <citation type="submission" date="2020-08" db="EMBL/GenBank/DDBJ databases">
        <title>Genomic Encyclopedia of Type Strains, Phase IV (KMG-IV): sequencing the most valuable type-strain genomes for metagenomic binning, comparative biology and taxonomic classification.</title>
        <authorList>
            <person name="Goeker M."/>
        </authorList>
    </citation>
    <scope>NUCLEOTIDE SEQUENCE [LARGE SCALE GENOMIC DNA]</scope>
    <source>
        <strain evidence="2 3">DSM 101806</strain>
    </source>
</reference>
<dbReference type="InterPro" id="IPR036913">
    <property type="entry name" value="YegP-like_sf"/>
</dbReference>